<dbReference type="SUPFAM" id="SSF55031">
    <property type="entry name" value="Bacterial exopeptidase dimerisation domain"/>
    <property type="match status" value="1"/>
</dbReference>
<dbReference type="SUPFAM" id="SSF53187">
    <property type="entry name" value="Zn-dependent exopeptidases"/>
    <property type="match status" value="1"/>
</dbReference>
<keyword evidence="2 4" id="KW-0378">Hydrolase</keyword>
<dbReference type="Pfam" id="PF07687">
    <property type="entry name" value="M20_dimer"/>
    <property type="match status" value="1"/>
</dbReference>
<name>A0A645AZZ8_9ZZZZ</name>
<dbReference type="NCBIfam" id="NF009555">
    <property type="entry name" value="PRK13004.1"/>
    <property type="match status" value="1"/>
</dbReference>
<dbReference type="Pfam" id="PF01546">
    <property type="entry name" value="Peptidase_M20"/>
    <property type="match status" value="1"/>
</dbReference>
<dbReference type="InterPro" id="IPR011650">
    <property type="entry name" value="Peptidase_M20_dimer"/>
</dbReference>
<proteinExistence type="predicted"/>
<evidence type="ECO:0000259" key="3">
    <source>
        <dbReference type="Pfam" id="PF07687"/>
    </source>
</evidence>
<accession>A0A645AZZ8</accession>
<dbReference type="InterPro" id="IPR050072">
    <property type="entry name" value="Peptidase_M20A"/>
</dbReference>
<sequence length="393" mass="43453">MLSVQVIKEETNAIFNDLVKFSQDLLRIPSYTFQEGKAIKRVIEEMEKLDYDHVYVDETGNALGIIGNGPKTVVFDSHVDTVREGDLASWTVDPFGGECKDENIYGLGASDMKCGGTVTVYAAALMKKLGLCDGKRIVISFSTMEEDLDGIALEHVLSDNGFKADYVIIPEPTDLRLCCGHGGRALYKISMPGVSSHGSSPEYGVNAVYEIQEIVKRVSLWSNRLLQEKKKNGSIALTKIESESASLNAIPYGCNIYLDRRTNAQQSEKELSNEMDELIAGTNATWETVEMKANTWNGEPVVMRSFRPAFELEKTDHLVQACHDAYKYVTGEDVMEFRFKGTTNGVSSAGLLKIPTVIFGAGLEAMCHTANEYCPLENMRKACEFYVALAARL</sequence>
<dbReference type="GO" id="GO:0009014">
    <property type="term" value="F:succinyl-diaminopimelate desuccinylase activity"/>
    <property type="evidence" value="ECO:0007669"/>
    <property type="project" value="UniProtKB-EC"/>
</dbReference>
<feature type="domain" description="Peptidase M20 dimerisation" evidence="3">
    <location>
        <begin position="180"/>
        <end position="282"/>
    </location>
</feature>
<dbReference type="GO" id="GO:0046872">
    <property type="term" value="F:metal ion binding"/>
    <property type="evidence" value="ECO:0007669"/>
    <property type="project" value="UniProtKB-KW"/>
</dbReference>
<dbReference type="InterPro" id="IPR036264">
    <property type="entry name" value="Bact_exopeptidase_dim_dom"/>
</dbReference>
<evidence type="ECO:0000256" key="2">
    <source>
        <dbReference type="ARBA" id="ARBA00022801"/>
    </source>
</evidence>
<dbReference type="EMBL" id="VSSQ01016728">
    <property type="protein sequence ID" value="MPM58366.1"/>
    <property type="molecule type" value="Genomic_DNA"/>
</dbReference>
<dbReference type="Gene3D" id="3.40.630.10">
    <property type="entry name" value="Zn peptidases"/>
    <property type="match status" value="1"/>
</dbReference>
<dbReference type="InterPro" id="IPR002933">
    <property type="entry name" value="Peptidase_M20"/>
</dbReference>
<dbReference type="EC" id="3.5.1.18" evidence="4"/>
<comment type="caution">
    <text evidence="4">The sequence shown here is derived from an EMBL/GenBank/DDBJ whole genome shotgun (WGS) entry which is preliminary data.</text>
</comment>
<reference evidence="4" key="1">
    <citation type="submission" date="2019-08" db="EMBL/GenBank/DDBJ databases">
        <authorList>
            <person name="Kucharzyk K."/>
            <person name="Murdoch R.W."/>
            <person name="Higgins S."/>
            <person name="Loffler F."/>
        </authorList>
    </citation>
    <scope>NUCLEOTIDE SEQUENCE</scope>
</reference>
<dbReference type="PANTHER" id="PTHR43808">
    <property type="entry name" value="ACETYLORNITHINE DEACETYLASE"/>
    <property type="match status" value="1"/>
</dbReference>
<gene>
    <name evidence="4" type="primary">dapE_31</name>
    <name evidence="4" type="ORF">SDC9_105197</name>
</gene>
<dbReference type="Gene3D" id="3.30.70.360">
    <property type="match status" value="1"/>
</dbReference>
<evidence type="ECO:0000313" key="4">
    <source>
        <dbReference type="EMBL" id="MPM58366.1"/>
    </source>
</evidence>
<keyword evidence="1" id="KW-0479">Metal-binding</keyword>
<evidence type="ECO:0000256" key="1">
    <source>
        <dbReference type="ARBA" id="ARBA00022723"/>
    </source>
</evidence>
<organism evidence="4">
    <name type="scientific">bioreactor metagenome</name>
    <dbReference type="NCBI Taxonomy" id="1076179"/>
    <lineage>
        <taxon>unclassified sequences</taxon>
        <taxon>metagenomes</taxon>
        <taxon>ecological metagenomes</taxon>
    </lineage>
</organism>
<dbReference type="AlphaFoldDB" id="A0A645AZZ8"/>
<protein>
    <submittedName>
        <fullName evidence="4">Succinyl-diaminopimelate desuccinylase</fullName>
        <ecNumber evidence="4">3.5.1.18</ecNumber>
    </submittedName>
</protein>